<dbReference type="Gene3D" id="3.40.710.10">
    <property type="entry name" value="DD-peptidase/beta-lactamase superfamily"/>
    <property type="match status" value="1"/>
</dbReference>
<dbReference type="AlphaFoldDB" id="A0AAD7EVG3"/>
<feature type="signal peptide" evidence="2">
    <location>
        <begin position="1"/>
        <end position="18"/>
    </location>
</feature>
<dbReference type="Pfam" id="PF00144">
    <property type="entry name" value="Beta-lactamase"/>
    <property type="match status" value="1"/>
</dbReference>
<evidence type="ECO:0000313" key="4">
    <source>
        <dbReference type="EMBL" id="KAJ7353368.1"/>
    </source>
</evidence>
<gene>
    <name evidence="4" type="ORF">DFH08DRAFT_63460</name>
</gene>
<accession>A0AAD7EVG3</accession>
<keyword evidence="2" id="KW-0732">Signal</keyword>
<dbReference type="InterPro" id="IPR050491">
    <property type="entry name" value="AmpC-like"/>
</dbReference>
<proteinExistence type="inferred from homology"/>
<evidence type="ECO:0000313" key="5">
    <source>
        <dbReference type="Proteomes" id="UP001218218"/>
    </source>
</evidence>
<dbReference type="SUPFAM" id="SSF56601">
    <property type="entry name" value="beta-lactamase/transpeptidase-like"/>
    <property type="match status" value="1"/>
</dbReference>
<feature type="domain" description="Beta-lactamase-related" evidence="3">
    <location>
        <begin position="45"/>
        <end position="391"/>
    </location>
</feature>
<dbReference type="InterPro" id="IPR012338">
    <property type="entry name" value="Beta-lactam/transpept-like"/>
</dbReference>
<dbReference type="Proteomes" id="UP001218218">
    <property type="component" value="Unassembled WGS sequence"/>
</dbReference>
<dbReference type="EMBL" id="JARIHO010000011">
    <property type="protein sequence ID" value="KAJ7353368.1"/>
    <property type="molecule type" value="Genomic_DNA"/>
</dbReference>
<feature type="chain" id="PRO_5042167207" evidence="2">
    <location>
        <begin position="19"/>
        <end position="617"/>
    </location>
</feature>
<organism evidence="4 5">
    <name type="scientific">Mycena albidolilacea</name>
    <dbReference type="NCBI Taxonomy" id="1033008"/>
    <lineage>
        <taxon>Eukaryota</taxon>
        <taxon>Fungi</taxon>
        <taxon>Dikarya</taxon>
        <taxon>Basidiomycota</taxon>
        <taxon>Agaricomycotina</taxon>
        <taxon>Agaricomycetes</taxon>
        <taxon>Agaricomycetidae</taxon>
        <taxon>Agaricales</taxon>
        <taxon>Marasmiineae</taxon>
        <taxon>Mycenaceae</taxon>
        <taxon>Mycena</taxon>
    </lineage>
</organism>
<reference evidence="4" key="1">
    <citation type="submission" date="2023-03" db="EMBL/GenBank/DDBJ databases">
        <title>Massive genome expansion in bonnet fungi (Mycena s.s.) driven by repeated elements and novel gene families across ecological guilds.</title>
        <authorList>
            <consortium name="Lawrence Berkeley National Laboratory"/>
            <person name="Harder C.B."/>
            <person name="Miyauchi S."/>
            <person name="Viragh M."/>
            <person name="Kuo A."/>
            <person name="Thoen E."/>
            <person name="Andreopoulos B."/>
            <person name="Lu D."/>
            <person name="Skrede I."/>
            <person name="Drula E."/>
            <person name="Henrissat B."/>
            <person name="Morin E."/>
            <person name="Kohler A."/>
            <person name="Barry K."/>
            <person name="LaButti K."/>
            <person name="Morin E."/>
            <person name="Salamov A."/>
            <person name="Lipzen A."/>
            <person name="Mereny Z."/>
            <person name="Hegedus B."/>
            <person name="Baldrian P."/>
            <person name="Stursova M."/>
            <person name="Weitz H."/>
            <person name="Taylor A."/>
            <person name="Grigoriev I.V."/>
            <person name="Nagy L.G."/>
            <person name="Martin F."/>
            <person name="Kauserud H."/>
        </authorList>
    </citation>
    <scope>NUCLEOTIDE SEQUENCE</scope>
    <source>
        <strain evidence="4">CBHHK002</strain>
    </source>
</reference>
<evidence type="ECO:0000256" key="1">
    <source>
        <dbReference type="ARBA" id="ARBA00038215"/>
    </source>
</evidence>
<keyword evidence="5" id="KW-1185">Reference proteome</keyword>
<protein>
    <submittedName>
        <fullName evidence="4">Beta-lactamase/transpeptidase-like protein</fullName>
    </submittedName>
</protein>
<dbReference type="PANTHER" id="PTHR46825:SF15">
    <property type="entry name" value="BETA-LACTAMASE-RELATED DOMAIN-CONTAINING PROTEIN"/>
    <property type="match status" value="1"/>
</dbReference>
<evidence type="ECO:0000259" key="3">
    <source>
        <dbReference type="Pfam" id="PF00144"/>
    </source>
</evidence>
<evidence type="ECO:0000256" key="2">
    <source>
        <dbReference type="SAM" id="SignalP"/>
    </source>
</evidence>
<dbReference type="PANTHER" id="PTHR46825">
    <property type="entry name" value="D-ALANYL-D-ALANINE-CARBOXYPEPTIDASE/ENDOPEPTIDASE AMPH"/>
    <property type="match status" value="1"/>
</dbReference>
<comment type="similarity">
    <text evidence="1">Belongs to the peptidase S12 family.</text>
</comment>
<name>A0AAD7EVG3_9AGAR</name>
<comment type="caution">
    <text evidence="4">The sequence shown here is derived from an EMBL/GenBank/DDBJ whole genome shotgun (WGS) entry which is preliminary data.</text>
</comment>
<sequence>MRLLSSFTFAQLLCFATALNTGTVLNANIDTFVADVLRGWNSPAGVAVAVVRQDGKGGWVVETKGYGTAKADGTKVTPDTLFSIGSESKLFDILATGLLISNKSLPTPVTWTTKVASIIPEWGLMDPIASSGSSILDLMSHRTGMPRHDVSLGFSDTLPAIIKRMKYLKPSAEFRSKFQYNNLMYAVLSYLPTVLHPSKPSLAQYVQENIFEPLGMNSTTYSFQRANATNRLADAFGREGDPTTNPLLPGGSHAMPFWLQVGDNLKGGSNFASGPGGVISSINDIAIWLQMLIGNGLNPATNATVIPAAVLQTVTTGITVWPFTEDYPEFSAGTYGGGQYKSNYRGHDFIEHGGDVQGFHSTFTRFPFEGAGVAILSNDDLFHVRDIIRYRVMDELFGLEPVDWNTRYQQVAVGTALVRASLVSTHRPANATPPTGGFASLVGNYSNPGYTSFELCQLVPPPSSASHACSTLAQTLNSTFPTLIDNTVPTLAFTWDRVASQYMKLAHFQGNVFNLTGWTGMPTGNASSPIWAYDAGFSSTNVEFGVDTANGTSGFGFVGGVWGAQDSPDPQGKTAEERAEVWFTKAAPAKGGSKYVAAPSHHVVSVGVSKYSGHRGA</sequence>
<dbReference type="InterPro" id="IPR001466">
    <property type="entry name" value="Beta-lactam-related"/>
</dbReference>